<sequence>MVAISGIIDIKERCLTFLRLISLDEISRGSIFSEYNLHLRNCLQVPPLNQENRATVSDIPISLNSSNASLSLLTLKERYAFANLLLKERCFLDIMNLFNHADPDVCRAALLTLNTAEYYWPPIIRSLGDSGTLLDALYTATKVRPELIRTVQIGPFKVDFDDGKDLRKVSNNAAQIVGRQGTCNLIDGFLLWTHNFLNRVNNLE</sequence>
<dbReference type="InterPro" id="IPR039852">
    <property type="entry name" value="CAND1/CAND2"/>
</dbReference>
<gene>
    <name evidence="5" type="ORF">HNAJ_LOCUS4517</name>
</gene>
<dbReference type="InterPro" id="IPR011989">
    <property type="entry name" value="ARM-like"/>
</dbReference>
<keyword evidence="6" id="KW-1185">Reference proteome</keyword>
<evidence type="ECO:0000256" key="2">
    <source>
        <dbReference type="ARBA" id="ARBA00022737"/>
    </source>
</evidence>
<dbReference type="EMBL" id="UZAE01003240">
    <property type="protein sequence ID" value="VDO00377.1"/>
    <property type="molecule type" value="Genomic_DNA"/>
</dbReference>
<comment type="similarity">
    <text evidence="1">Belongs to the CAND family.</text>
</comment>
<dbReference type="InterPro" id="IPR013932">
    <property type="entry name" value="TATA-bd_TIP120"/>
</dbReference>
<dbReference type="OrthoDB" id="6260732at2759"/>
<dbReference type="SUPFAM" id="SSF48371">
    <property type="entry name" value="ARM repeat"/>
    <property type="match status" value="1"/>
</dbReference>
<protein>
    <recommendedName>
        <fullName evidence="4">TATA-binding protein interacting (TIP20) domain-containing protein</fullName>
    </recommendedName>
</protein>
<dbReference type="InterPro" id="IPR016024">
    <property type="entry name" value="ARM-type_fold"/>
</dbReference>
<evidence type="ECO:0000259" key="4">
    <source>
        <dbReference type="Pfam" id="PF08623"/>
    </source>
</evidence>
<reference evidence="5 6" key="1">
    <citation type="submission" date="2018-11" db="EMBL/GenBank/DDBJ databases">
        <authorList>
            <consortium name="Pathogen Informatics"/>
        </authorList>
    </citation>
    <scope>NUCLEOTIDE SEQUENCE [LARGE SCALE GENOMIC DNA]</scope>
</reference>
<evidence type="ECO:0000313" key="6">
    <source>
        <dbReference type="Proteomes" id="UP000278807"/>
    </source>
</evidence>
<keyword evidence="2" id="KW-0677">Repeat</keyword>
<dbReference type="GO" id="GO:0010265">
    <property type="term" value="P:SCF complex assembly"/>
    <property type="evidence" value="ECO:0007669"/>
    <property type="project" value="InterPro"/>
</dbReference>
<name>A0A3P7ST51_RODNA</name>
<dbReference type="AlphaFoldDB" id="A0A3P7ST51"/>
<evidence type="ECO:0000256" key="1">
    <source>
        <dbReference type="ARBA" id="ARBA00007657"/>
    </source>
</evidence>
<evidence type="ECO:0000313" key="5">
    <source>
        <dbReference type="EMBL" id="VDO00377.1"/>
    </source>
</evidence>
<proteinExistence type="inferred from homology"/>
<dbReference type="Pfam" id="PF08623">
    <property type="entry name" value="TIP120"/>
    <property type="match status" value="1"/>
</dbReference>
<feature type="domain" description="TATA-binding protein interacting (TIP20)" evidence="4">
    <location>
        <begin position="131"/>
        <end position="169"/>
    </location>
</feature>
<evidence type="ECO:0000256" key="3">
    <source>
        <dbReference type="ARBA" id="ARBA00022786"/>
    </source>
</evidence>
<dbReference type="Proteomes" id="UP000278807">
    <property type="component" value="Unassembled WGS sequence"/>
</dbReference>
<dbReference type="PANTHER" id="PTHR12696">
    <property type="entry name" value="TIP120"/>
    <property type="match status" value="1"/>
</dbReference>
<organism evidence="5 6">
    <name type="scientific">Rodentolepis nana</name>
    <name type="common">Dwarf tapeworm</name>
    <name type="synonym">Hymenolepis nana</name>
    <dbReference type="NCBI Taxonomy" id="102285"/>
    <lineage>
        <taxon>Eukaryota</taxon>
        <taxon>Metazoa</taxon>
        <taxon>Spiralia</taxon>
        <taxon>Lophotrochozoa</taxon>
        <taxon>Platyhelminthes</taxon>
        <taxon>Cestoda</taxon>
        <taxon>Eucestoda</taxon>
        <taxon>Cyclophyllidea</taxon>
        <taxon>Hymenolepididae</taxon>
        <taxon>Rodentolepis</taxon>
    </lineage>
</organism>
<dbReference type="Gene3D" id="1.25.10.10">
    <property type="entry name" value="Leucine-rich Repeat Variant"/>
    <property type="match status" value="1"/>
</dbReference>
<keyword evidence="3" id="KW-0833">Ubl conjugation pathway</keyword>
<accession>A0A3P7ST51</accession>